<accession>A0A6J2U2A3</accession>
<proteinExistence type="predicted"/>
<dbReference type="AlphaFoldDB" id="A0A6J2U2A3"/>
<dbReference type="RefSeq" id="XP_030381267.1">
    <property type="nucleotide sequence ID" value="XM_030525407.1"/>
</dbReference>
<keyword evidence="1" id="KW-1185">Reference proteome</keyword>
<gene>
    <name evidence="2" type="primary">LOC115629093</name>
</gene>
<evidence type="ECO:0000313" key="2">
    <source>
        <dbReference type="RefSeq" id="XP_030381267.1"/>
    </source>
</evidence>
<dbReference type="Proteomes" id="UP000504634">
    <property type="component" value="Unplaced"/>
</dbReference>
<dbReference type="OrthoDB" id="7684817at2759"/>
<dbReference type="GeneID" id="115629093"/>
<name>A0A6J2U2A3_DROLE</name>
<protein>
    <submittedName>
        <fullName evidence="2">Uncharacterized protein LOC115629093 isoform X1</fullName>
    </submittedName>
</protein>
<evidence type="ECO:0000313" key="1">
    <source>
        <dbReference type="Proteomes" id="UP000504634"/>
    </source>
</evidence>
<organism evidence="1 2">
    <name type="scientific">Drosophila lebanonensis</name>
    <name type="common">Fruit fly</name>
    <name type="synonym">Scaptodrosophila lebanonensis</name>
    <dbReference type="NCBI Taxonomy" id="7225"/>
    <lineage>
        <taxon>Eukaryota</taxon>
        <taxon>Metazoa</taxon>
        <taxon>Ecdysozoa</taxon>
        <taxon>Arthropoda</taxon>
        <taxon>Hexapoda</taxon>
        <taxon>Insecta</taxon>
        <taxon>Pterygota</taxon>
        <taxon>Neoptera</taxon>
        <taxon>Endopterygota</taxon>
        <taxon>Diptera</taxon>
        <taxon>Brachycera</taxon>
        <taxon>Muscomorpha</taxon>
        <taxon>Ephydroidea</taxon>
        <taxon>Drosophilidae</taxon>
        <taxon>Scaptodrosophila</taxon>
    </lineage>
</organism>
<reference evidence="2" key="1">
    <citation type="submission" date="2025-08" db="UniProtKB">
        <authorList>
            <consortium name="RefSeq"/>
        </authorList>
    </citation>
    <scope>IDENTIFICATION</scope>
    <source>
        <strain evidence="2">11010-0011.00</strain>
        <tissue evidence="2">Whole body</tissue>
    </source>
</reference>
<sequence>MTFERLSDATIEAKSVTSQLISVDAYLRVATFIISTCSCWSSPSPVYFSKVFKLSFANLSLHKQSPFKLLTVLLLLLVTTCFKSDLYHMLGNFLIKRQTVAITYDLSEAPAKKGAPPIQQKRSKGFELCMNLKRRIIGHRTSSNRHRKLQPFRYT</sequence>